<keyword evidence="2" id="KW-1185">Reference proteome</keyword>
<dbReference type="HOGENOM" id="CLU_107167_0_0_7"/>
<dbReference type="InParanoid" id="D6Z1M1"/>
<proteinExistence type="predicted"/>
<name>D6Z1M1_DESAT</name>
<dbReference type="STRING" id="589865.DaAHT2_0742"/>
<accession>D6Z1M1</accession>
<dbReference type="eggNOG" id="COG2117">
    <property type="taxonomic scope" value="Bacteria"/>
</dbReference>
<protein>
    <recommendedName>
        <fullName evidence="3">PP-loop domain protein</fullName>
    </recommendedName>
</protein>
<evidence type="ECO:0000313" key="1">
    <source>
        <dbReference type="EMBL" id="ADH85446.1"/>
    </source>
</evidence>
<gene>
    <name evidence="1" type="ordered locus">DaAHT2_0742</name>
</gene>
<dbReference type="InterPro" id="IPR014729">
    <property type="entry name" value="Rossmann-like_a/b/a_fold"/>
</dbReference>
<dbReference type="Gene3D" id="3.40.50.620">
    <property type="entry name" value="HUPs"/>
    <property type="match status" value="1"/>
</dbReference>
<sequence>MSKQELAILFSGGTDSLAVYALAALGRHPELPRPVKIHLLHMLNGMSRFHDFPRQRFAAAQEILATKSMQPEKMPAAEMVELDSGRLFQGLWLDRYEELMPRYNGKNLVCVACKVAMHTKAILYCTENLVPVLAAGYAKRQDYYPEQTPVFMEKIAALSDHFGIRTIFPVFEDFDHEQITRHVLEDFGLPSTGGGERKCLFCQTLTTATEKEIGAYLDEMIPRAGEYIEHKLHGRIREAAGVFPPGR</sequence>
<dbReference type="OrthoDB" id="5180851at2"/>
<dbReference type="RefSeq" id="WP_013162976.1">
    <property type="nucleotide sequence ID" value="NC_014216.1"/>
</dbReference>
<dbReference type="AlphaFoldDB" id="D6Z1M1"/>
<dbReference type="KEGG" id="dak:DaAHT2_0742"/>
<organism evidence="1 2">
    <name type="scientific">Desulfurivibrio alkaliphilus (strain DSM 19089 / UNIQEM U267 / AHT2)</name>
    <dbReference type="NCBI Taxonomy" id="589865"/>
    <lineage>
        <taxon>Bacteria</taxon>
        <taxon>Pseudomonadati</taxon>
        <taxon>Thermodesulfobacteriota</taxon>
        <taxon>Desulfobulbia</taxon>
        <taxon>Desulfobulbales</taxon>
        <taxon>Desulfobulbaceae</taxon>
        <taxon>Desulfurivibrio</taxon>
    </lineage>
</organism>
<reference evidence="2" key="1">
    <citation type="submission" date="2010-02" db="EMBL/GenBank/DDBJ databases">
        <title>Complete sequence of Desulfurivibrio alkaliphilus AHT2.</title>
        <authorList>
            <consortium name="US DOE Joint Genome Institute"/>
            <person name="Pitluck S."/>
            <person name="Chertkov O."/>
            <person name="Detter J.C."/>
            <person name="Han C."/>
            <person name="Tapia R."/>
            <person name="Larimer F."/>
            <person name="Land M."/>
            <person name="Hauser L."/>
            <person name="Kyrpides N."/>
            <person name="Mikhailova N."/>
            <person name="Sorokin D.Y."/>
            <person name="Muyzer G."/>
            <person name="Woyke T."/>
        </authorList>
    </citation>
    <scope>NUCLEOTIDE SEQUENCE [LARGE SCALE GENOMIC DNA]</scope>
    <source>
        <strain evidence="2">DSM 19089 / UNIQEM U267 / AHT2</strain>
    </source>
</reference>
<evidence type="ECO:0000313" key="2">
    <source>
        <dbReference type="Proteomes" id="UP000001508"/>
    </source>
</evidence>
<dbReference type="Proteomes" id="UP000001508">
    <property type="component" value="Chromosome"/>
</dbReference>
<dbReference type="EMBL" id="CP001940">
    <property type="protein sequence ID" value="ADH85446.1"/>
    <property type="molecule type" value="Genomic_DNA"/>
</dbReference>
<evidence type="ECO:0008006" key="3">
    <source>
        <dbReference type="Google" id="ProtNLM"/>
    </source>
</evidence>
<dbReference type="SUPFAM" id="SSF52402">
    <property type="entry name" value="Adenine nucleotide alpha hydrolases-like"/>
    <property type="match status" value="1"/>
</dbReference>